<comment type="caution">
    <text evidence="3">The sequence shown here is derived from an EMBL/GenBank/DDBJ whole genome shotgun (WGS) entry which is preliminary data.</text>
</comment>
<feature type="region of interest" description="Disordered" evidence="1">
    <location>
        <begin position="129"/>
        <end position="157"/>
    </location>
</feature>
<name>A0A9D3YI90_DREPO</name>
<proteinExistence type="predicted"/>
<dbReference type="Proteomes" id="UP000828390">
    <property type="component" value="Unassembled WGS sequence"/>
</dbReference>
<keyword evidence="2" id="KW-0732">Signal</keyword>
<reference evidence="3" key="2">
    <citation type="submission" date="2020-11" db="EMBL/GenBank/DDBJ databases">
        <authorList>
            <person name="McCartney M.A."/>
            <person name="Auch B."/>
            <person name="Kono T."/>
            <person name="Mallez S."/>
            <person name="Becker A."/>
            <person name="Gohl D.M."/>
            <person name="Silverstein K.A.T."/>
            <person name="Koren S."/>
            <person name="Bechman K.B."/>
            <person name="Herman A."/>
            <person name="Abrahante J.E."/>
            <person name="Garbe J."/>
        </authorList>
    </citation>
    <scope>NUCLEOTIDE SEQUENCE</scope>
    <source>
        <strain evidence="3">Duluth1</strain>
        <tissue evidence="3">Whole animal</tissue>
    </source>
</reference>
<gene>
    <name evidence="3" type="ORF">DPMN_073957</name>
</gene>
<dbReference type="EMBL" id="JAIWYP010000015">
    <property type="protein sequence ID" value="KAH3699011.1"/>
    <property type="molecule type" value="Genomic_DNA"/>
</dbReference>
<evidence type="ECO:0000313" key="4">
    <source>
        <dbReference type="Proteomes" id="UP000828390"/>
    </source>
</evidence>
<feature type="region of interest" description="Disordered" evidence="1">
    <location>
        <begin position="416"/>
        <end position="444"/>
    </location>
</feature>
<evidence type="ECO:0000256" key="2">
    <source>
        <dbReference type="SAM" id="SignalP"/>
    </source>
</evidence>
<organism evidence="3 4">
    <name type="scientific">Dreissena polymorpha</name>
    <name type="common">Zebra mussel</name>
    <name type="synonym">Mytilus polymorpha</name>
    <dbReference type="NCBI Taxonomy" id="45954"/>
    <lineage>
        <taxon>Eukaryota</taxon>
        <taxon>Metazoa</taxon>
        <taxon>Spiralia</taxon>
        <taxon>Lophotrochozoa</taxon>
        <taxon>Mollusca</taxon>
        <taxon>Bivalvia</taxon>
        <taxon>Autobranchia</taxon>
        <taxon>Heteroconchia</taxon>
        <taxon>Euheterodonta</taxon>
        <taxon>Imparidentia</taxon>
        <taxon>Neoheterodontei</taxon>
        <taxon>Myida</taxon>
        <taxon>Dreissenoidea</taxon>
        <taxon>Dreissenidae</taxon>
        <taxon>Dreissena</taxon>
    </lineage>
</organism>
<keyword evidence="4" id="KW-1185">Reference proteome</keyword>
<feature type="compositionally biased region" description="Basic and acidic residues" evidence="1">
    <location>
        <begin position="130"/>
        <end position="152"/>
    </location>
</feature>
<accession>A0A9D3YI90</accession>
<dbReference type="AlphaFoldDB" id="A0A9D3YI90"/>
<feature type="chain" id="PRO_5039203905" evidence="2">
    <location>
        <begin position="22"/>
        <end position="764"/>
    </location>
</feature>
<feature type="signal peptide" evidence="2">
    <location>
        <begin position="1"/>
        <end position="21"/>
    </location>
</feature>
<protein>
    <submittedName>
        <fullName evidence="3">Uncharacterized protein</fullName>
    </submittedName>
</protein>
<sequence length="764" mass="86729">MLDFLVIVWLTWRWLCVLVRSLFRQRCRQKIHRDRANLEVGQVNRQLCTVNNNALTGNASDSGKILEQRNVLRPSYRNEADGVRNEQHEKNSDIATVKQDYSDKKHTSPEKVKKKKRWDSSAGYFISQRLNEEKSERKSKSPSKERDSDVRGKKSAILEPKAAVTDLSLLKFAERKHAEDKSSHFKVDAPFSVNDQWSTACQLVASSETSTRYVEIKNEQISLKSNGHQLSPRHYRYTSKTTKNLEYSHNLDLTSDGQSEVRSLSQDLNAALPRSTESQNQTLWAPQLSSCTLEPNKLDLQLQSLNSAHPASLVCVKKAKFHSQRFSRKDECYETVEDDFTGLRSVETDKVNCDDACSKGYDYDGDNVDGDLSEMACRRSSSVDSGYSRRPFAPSYERIRVYERYLEGQTRDLISHLSERRRSPEYAGSRSRDEHHSLERLDPNNVFITKTSAKRSSRHSMCSMSDIGERRRNLSGGLELLHIHSDDYMKSVSESRLSLCEGLIRTKIRHHMSNIIGKSLDASDKDVLYTFHLDSPLHEDEHLGRDTEDRTLALNLPENDITLKVNVSEYDRTSNMNLSENDRLTENRAFDIEQNLSFNYSYSENAAHSEPCEISNSVKSVFEICSELDDASVSTQNNGILDGVIAADTGSYTDTNETMITDQTDVILSPEIIQKDTLKVIDGSNIGTELRNSLKATDYHVRANFNANDSQCVCNTEDGLGLSEFVFNLGLFDFSCIKNIHADDDRNAMSDSAHKDLQTKVCYA</sequence>
<reference evidence="3" key="1">
    <citation type="journal article" date="2019" name="bioRxiv">
        <title>The Genome of the Zebra Mussel, Dreissena polymorpha: A Resource for Invasive Species Research.</title>
        <authorList>
            <person name="McCartney M.A."/>
            <person name="Auch B."/>
            <person name="Kono T."/>
            <person name="Mallez S."/>
            <person name="Zhang Y."/>
            <person name="Obille A."/>
            <person name="Becker A."/>
            <person name="Abrahante J.E."/>
            <person name="Garbe J."/>
            <person name="Badalamenti J.P."/>
            <person name="Herman A."/>
            <person name="Mangelson H."/>
            <person name="Liachko I."/>
            <person name="Sullivan S."/>
            <person name="Sone E.D."/>
            <person name="Koren S."/>
            <person name="Silverstein K.A.T."/>
            <person name="Beckman K.B."/>
            <person name="Gohl D.M."/>
        </authorList>
    </citation>
    <scope>NUCLEOTIDE SEQUENCE</scope>
    <source>
        <strain evidence="3">Duluth1</strain>
        <tissue evidence="3">Whole animal</tissue>
    </source>
</reference>
<feature type="compositionally biased region" description="Basic and acidic residues" evidence="1">
    <location>
        <begin position="416"/>
        <end position="442"/>
    </location>
</feature>
<evidence type="ECO:0000313" key="3">
    <source>
        <dbReference type="EMBL" id="KAH3699011.1"/>
    </source>
</evidence>
<evidence type="ECO:0000256" key="1">
    <source>
        <dbReference type="SAM" id="MobiDB-lite"/>
    </source>
</evidence>